<accession>I0H2K4</accession>
<keyword evidence="2" id="KW-1185">Reference proteome</keyword>
<organism evidence="1 2">
    <name type="scientific">Actinoplanes missouriensis (strain ATCC 14538 / DSM 43046 / CBS 188.64 / JCM 3121 / NBRC 102363 / NCIMB 12654 / NRRL B-3342 / UNCC 431)</name>
    <dbReference type="NCBI Taxonomy" id="512565"/>
    <lineage>
        <taxon>Bacteria</taxon>
        <taxon>Bacillati</taxon>
        <taxon>Actinomycetota</taxon>
        <taxon>Actinomycetes</taxon>
        <taxon>Micromonosporales</taxon>
        <taxon>Micromonosporaceae</taxon>
        <taxon>Actinoplanes</taxon>
    </lineage>
</organism>
<dbReference type="Proteomes" id="UP000007882">
    <property type="component" value="Chromosome"/>
</dbReference>
<evidence type="ECO:0000313" key="1">
    <source>
        <dbReference type="EMBL" id="BAL87241.1"/>
    </source>
</evidence>
<proteinExistence type="predicted"/>
<protein>
    <submittedName>
        <fullName evidence="1">Uncharacterized protein</fullName>
    </submittedName>
</protein>
<dbReference type="HOGENOM" id="CLU_3003678_0_0_11"/>
<name>I0H2K4_ACTM4</name>
<sequence>MADLDLIPVSEFPDDEHAICPCGGLMSFNAKTGQLECDDCLTAADDAAVILAEVRS</sequence>
<gene>
    <name evidence="1" type="ordered locus">AMIS_20210</name>
</gene>
<reference evidence="1 2" key="1">
    <citation type="submission" date="2012-02" db="EMBL/GenBank/DDBJ databases">
        <title>Complete genome sequence of Actinoplanes missouriensis 431 (= NBRC 102363).</title>
        <authorList>
            <person name="Ohnishi Y."/>
            <person name="Ishikawa J."/>
            <person name="Sekine M."/>
            <person name="Hosoyama A."/>
            <person name="Harada T."/>
            <person name="Narita H."/>
            <person name="Hata T."/>
            <person name="Konno Y."/>
            <person name="Tutikane K."/>
            <person name="Fujita N."/>
            <person name="Horinouchi S."/>
            <person name="Hayakawa M."/>
        </authorList>
    </citation>
    <scope>NUCLEOTIDE SEQUENCE [LARGE SCALE GENOMIC DNA]</scope>
    <source>
        <strain evidence="2">ATCC 14538 / DSM 43046 / CBS 188.64 / JCM 3121 / NBRC 102363 / NCIMB 12654 / NRRL B-3342 / UNCC 431</strain>
    </source>
</reference>
<dbReference type="PATRIC" id="fig|512565.3.peg.2025"/>
<dbReference type="AlphaFoldDB" id="I0H2K4"/>
<evidence type="ECO:0000313" key="2">
    <source>
        <dbReference type="Proteomes" id="UP000007882"/>
    </source>
</evidence>
<dbReference type="KEGG" id="ams:AMIS_20210"/>
<dbReference type="EMBL" id="AP012319">
    <property type="protein sequence ID" value="BAL87241.1"/>
    <property type="molecule type" value="Genomic_DNA"/>
</dbReference>
<dbReference type="STRING" id="512565.AMIS_20210"/>
<dbReference type="RefSeq" id="WP_014442136.1">
    <property type="nucleotide sequence ID" value="NC_017093.1"/>
</dbReference>